<dbReference type="Pfam" id="PF11741">
    <property type="entry name" value="AMIN"/>
    <property type="match status" value="1"/>
</dbReference>
<dbReference type="GO" id="GO:0009253">
    <property type="term" value="P:peptidoglycan catabolic process"/>
    <property type="evidence" value="ECO:0007669"/>
    <property type="project" value="InterPro"/>
</dbReference>
<protein>
    <submittedName>
        <fullName evidence="5">N-acetylmuramoyl-L-alanine amidase</fullName>
    </submittedName>
</protein>
<dbReference type="PROSITE" id="PS51781">
    <property type="entry name" value="SH3B"/>
    <property type="match status" value="3"/>
</dbReference>
<feature type="compositionally biased region" description="Polar residues" evidence="3">
    <location>
        <begin position="268"/>
        <end position="278"/>
    </location>
</feature>
<dbReference type="PANTHER" id="PTHR30404">
    <property type="entry name" value="N-ACETYLMURAMOYL-L-ALANINE AMIDASE"/>
    <property type="match status" value="1"/>
</dbReference>
<accession>A0A1M6SFF2</accession>
<dbReference type="AlphaFoldDB" id="A0A1M6SFF2"/>
<dbReference type="InterPro" id="IPR021731">
    <property type="entry name" value="AMIN_dom"/>
</dbReference>
<dbReference type="OrthoDB" id="9813450at2"/>
<dbReference type="Pfam" id="PF01520">
    <property type="entry name" value="Amidase_3"/>
    <property type="match status" value="1"/>
</dbReference>
<dbReference type="STRING" id="1121421.SAMN02745123_01857"/>
<dbReference type="Gene3D" id="2.30.30.40">
    <property type="entry name" value="SH3 Domains"/>
    <property type="match status" value="3"/>
</dbReference>
<dbReference type="SMART" id="SM00646">
    <property type="entry name" value="Ami_3"/>
    <property type="match status" value="1"/>
</dbReference>
<dbReference type="CDD" id="cd02696">
    <property type="entry name" value="MurNAc-LAA"/>
    <property type="match status" value="1"/>
</dbReference>
<dbReference type="InterPro" id="IPR050695">
    <property type="entry name" value="N-acetylmuramoyl_amidase_3"/>
</dbReference>
<dbReference type="Proteomes" id="UP000183997">
    <property type="component" value="Unassembled WGS sequence"/>
</dbReference>
<evidence type="ECO:0000313" key="5">
    <source>
        <dbReference type="EMBL" id="SHK43426.1"/>
    </source>
</evidence>
<evidence type="ECO:0000313" key="6">
    <source>
        <dbReference type="Proteomes" id="UP000183997"/>
    </source>
</evidence>
<dbReference type="Pfam" id="PF08239">
    <property type="entry name" value="SH3_3"/>
    <property type="match status" value="3"/>
</dbReference>
<dbReference type="GO" id="GO:0008745">
    <property type="term" value="F:N-acetylmuramoyl-L-alanine amidase activity"/>
    <property type="evidence" value="ECO:0007669"/>
    <property type="project" value="InterPro"/>
</dbReference>
<dbReference type="RefSeq" id="WP_072913430.1">
    <property type="nucleotide sequence ID" value="NZ_FRAR01000013.1"/>
</dbReference>
<keyword evidence="1" id="KW-0378">Hydrolase</keyword>
<dbReference type="GO" id="GO:0030288">
    <property type="term" value="C:outer membrane-bounded periplasmic space"/>
    <property type="evidence" value="ECO:0007669"/>
    <property type="project" value="TreeGrafter"/>
</dbReference>
<dbReference type="Gene3D" id="3.40.630.40">
    <property type="entry name" value="Zn-dependent exopeptidases"/>
    <property type="match status" value="1"/>
</dbReference>
<dbReference type="SMART" id="SM00287">
    <property type="entry name" value="SH3b"/>
    <property type="match status" value="3"/>
</dbReference>
<keyword evidence="2" id="KW-0961">Cell wall biogenesis/degradation</keyword>
<dbReference type="PANTHER" id="PTHR30404:SF0">
    <property type="entry name" value="N-ACETYLMURAMOYL-L-ALANINE AMIDASE AMIC"/>
    <property type="match status" value="1"/>
</dbReference>
<dbReference type="EMBL" id="FRAR01000013">
    <property type="protein sequence ID" value="SHK43426.1"/>
    <property type="molecule type" value="Genomic_DNA"/>
</dbReference>
<sequence length="587" mass="62848">MTFISGSRFFRYAVLMGLGITLIFHPMGGLQLADAAQVATVTADKLNLRSGPGTHTAAVGQVYKGNQLPVLSKSGDWYQVQSGGKSVWVASWLVKVQETANVSQGSSSSKVAVVKGSILNIRSGPGTGYGVAGKAKQGDKLTVLSQSGDWYKIQSGNTTGWVANWLVTIQQAPVTPTTPAPSSKVAVINTDTINLRSGPGTSHSVAGQVSRGVRLPVISRSGDWVQVRQTNGSNAWVAGWLVAVEEQQETPQPPAKPVEGSWLPAPTDNGTGNQPGEQTPTPTVPTTKLVDVKVTEKQGTTYVNIVSEKAITYNTFTLSNPSRYVVNISDVQVGKLPETILAQTELVDKVRTGNPSQDPYITRLVLDMKKAGRVKTSLSADKKTLTLEVSKISYSDGLQGKTVFLDAGHGGYDNGASGQKGLREKDVNLAITLKVAELLKNQGANVIFSRDTDTFVDLYERTRLANVQNSDIFVSIHSNANLNRAIGGTSTYFYAPESTPYLYEQKGDRQRLAQAVQRELVATLGRRDIGVLQSNFAVLRTSTMPSILIETAFVSNAEEEALLASEGTRQRAAEAIARGIGAYFSGQ</sequence>
<dbReference type="InterPro" id="IPR017293">
    <property type="entry name" value="N-acetylmuramoyl-L-ala_amidase"/>
</dbReference>
<dbReference type="InterPro" id="IPR003646">
    <property type="entry name" value="SH3-like_bac-type"/>
</dbReference>
<feature type="domain" description="SH3b" evidence="4">
    <location>
        <begin position="36"/>
        <end position="97"/>
    </location>
</feature>
<evidence type="ECO:0000256" key="2">
    <source>
        <dbReference type="ARBA" id="ARBA00023316"/>
    </source>
</evidence>
<feature type="region of interest" description="Disordered" evidence="3">
    <location>
        <begin position="247"/>
        <end position="285"/>
    </location>
</feature>
<feature type="domain" description="SH3b" evidence="4">
    <location>
        <begin position="109"/>
        <end position="170"/>
    </location>
</feature>
<feature type="domain" description="SH3b" evidence="4">
    <location>
        <begin position="183"/>
        <end position="245"/>
    </location>
</feature>
<reference evidence="6" key="1">
    <citation type="submission" date="2016-11" db="EMBL/GenBank/DDBJ databases">
        <authorList>
            <person name="Varghese N."/>
            <person name="Submissions S."/>
        </authorList>
    </citation>
    <scope>NUCLEOTIDE SEQUENCE [LARGE SCALE GENOMIC DNA]</scope>
    <source>
        <strain evidence="6">DSM 10349</strain>
    </source>
</reference>
<dbReference type="SUPFAM" id="SSF53187">
    <property type="entry name" value="Zn-dependent exopeptidases"/>
    <property type="match status" value="1"/>
</dbReference>
<gene>
    <name evidence="5" type="ORF">SAMN02745123_01857</name>
</gene>
<keyword evidence="6" id="KW-1185">Reference proteome</keyword>
<evidence type="ECO:0000256" key="3">
    <source>
        <dbReference type="SAM" id="MobiDB-lite"/>
    </source>
</evidence>
<name>A0A1M6SFF2_9FIRM</name>
<proteinExistence type="predicted"/>
<evidence type="ECO:0000259" key="4">
    <source>
        <dbReference type="PROSITE" id="PS51781"/>
    </source>
</evidence>
<dbReference type="InterPro" id="IPR002508">
    <property type="entry name" value="MurNAc-LAA_cat"/>
</dbReference>
<dbReference type="PIRSF" id="PIRSF037846">
    <property type="entry name" value="Autolysin_YrvJ_prd"/>
    <property type="match status" value="1"/>
</dbReference>
<organism evidence="5 6">
    <name type="scientific">Desulforamulus aeronauticus DSM 10349</name>
    <dbReference type="NCBI Taxonomy" id="1121421"/>
    <lineage>
        <taxon>Bacteria</taxon>
        <taxon>Bacillati</taxon>
        <taxon>Bacillota</taxon>
        <taxon>Clostridia</taxon>
        <taxon>Eubacteriales</taxon>
        <taxon>Peptococcaceae</taxon>
        <taxon>Desulforamulus</taxon>
    </lineage>
</organism>
<evidence type="ECO:0000256" key="1">
    <source>
        <dbReference type="ARBA" id="ARBA00022801"/>
    </source>
</evidence>
<dbReference type="GO" id="GO:0071555">
    <property type="term" value="P:cell wall organization"/>
    <property type="evidence" value="ECO:0007669"/>
    <property type="project" value="UniProtKB-KW"/>
</dbReference>
<dbReference type="Gene3D" id="2.60.40.3500">
    <property type="match status" value="1"/>
</dbReference>